<dbReference type="RefSeq" id="WP_309203592.1">
    <property type="nucleotide sequence ID" value="NZ_CP133548.1"/>
</dbReference>
<dbReference type="AlphaFoldDB" id="A0AA51RVT5"/>
<name>A0AA51RVT5_9GAMM</name>
<accession>A0AA51RVT5</accession>
<keyword evidence="2" id="KW-1185">Reference proteome</keyword>
<dbReference type="KEGG" id="plei:Q9312_05550"/>
<organism evidence="1 2">
    <name type="scientific">Pleionea litopenaei</name>
    <dbReference type="NCBI Taxonomy" id="3070815"/>
    <lineage>
        <taxon>Bacteria</taxon>
        <taxon>Pseudomonadati</taxon>
        <taxon>Pseudomonadota</taxon>
        <taxon>Gammaproteobacteria</taxon>
        <taxon>Oceanospirillales</taxon>
        <taxon>Pleioneaceae</taxon>
        <taxon>Pleionea</taxon>
    </lineage>
</organism>
<proteinExistence type="predicted"/>
<sequence>MTGASSIKFKVRCVLQTGLRSVVIAEHPEGETFEFKPGDLLNGIAVKEIGIPRKTDKDDKQMFNCRSFTLENELDSVHFKEGDVVEITNIAKEIYNKAPKMDVDNNSAS</sequence>
<evidence type="ECO:0000313" key="1">
    <source>
        <dbReference type="EMBL" id="WMS88378.1"/>
    </source>
</evidence>
<dbReference type="Proteomes" id="UP001239782">
    <property type="component" value="Chromosome"/>
</dbReference>
<dbReference type="EMBL" id="CP133548">
    <property type="protein sequence ID" value="WMS88378.1"/>
    <property type="molecule type" value="Genomic_DNA"/>
</dbReference>
<reference evidence="1 2" key="1">
    <citation type="submission" date="2023-08" db="EMBL/GenBank/DDBJ databases">
        <title>Pleionea litopenaei sp. nov., isolated from stomach of juvenile Litopenaeus vannamei.</title>
        <authorList>
            <person name="Rho A.M."/>
            <person name="Hwang C.Y."/>
        </authorList>
    </citation>
    <scope>NUCLEOTIDE SEQUENCE [LARGE SCALE GENOMIC DNA]</scope>
    <source>
        <strain evidence="1 2">HL-JVS1</strain>
    </source>
</reference>
<evidence type="ECO:0000313" key="2">
    <source>
        <dbReference type="Proteomes" id="UP001239782"/>
    </source>
</evidence>
<gene>
    <name evidence="1" type="ORF">Q9312_05550</name>
</gene>
<protein>
    <submittedName>
        <fullName evidence="1">Uncharacterized protein</fullName>
    </submittedName>
</protein>